<evidence type="ECO:0000313" key="3">
    <source>
        <dbReference type="EMBL" id="MBO8439847.1"/>
    </source>
</evidence>
<dbReference type="Proteomes" id="UP000712007">
    <property type="component" value="Unassembled WGS sequence"/>
</dbReference>
<dbReference type="InterPro" id="IPR036291">
    <property type="entry name" value="NAD(P)-bd_dom_sf"/>
</dbReference>
<feature type="domain" description="Pyrroline-5-carboxylate reductase catalytic N-terminal" evidence="1">
    <location>
        <begin position="11"/>
        <end position="87"/>
    </location>
</feature>
<accession>A0A940IEQ9</accession>
<dbReference type="PANTHER" id="PTHR40459">
    <property type="entry name" value="CONSERVED HYPOTHETICAL ALANINE AND LEUCINE RICH PROTEIN"/>
    <property type="match status" value="1"/>
</dbReference>
<dbReference type="SUPFAM" id="SSF51735">
    <property type="entry name" value="NAD(P)-binding Rossmann-fold domains"/>
    <property type="match status" value="1"/>
</dbReference>
<reference evidence="3" key="1">
    <citation type="submission" date="2020-10" db="EMBL/GenBank/DDBJ databases">
        <authorList>
            <person name="Gilroy R."/>
        </authorList>
    </citation>
    <scope>NUCLEOTIDE SEQUENCE</scope>
    <source>
        <strain evidence="3">3924</strain>
    </source>
</reference>
<dbReference type="InterPro" id="IPR037108">
    <property type="entry name" value="TM1727-like_C_sf"/>
</dbReference>
<feature type="domain" description="DUF2520" evidence="2">
    <location>
        <begin position="132"/>
        <end position="255"/>
    </location>
</feature>
<dbReference type="InterPro" id="IPR008927">
    <property type="entry name" value="6-PGluconate_DH-like_C_sf"/>
</dbReference>
<dbReference type="EMBL" id="JADIMV010000071">
    <property type="protein sequence ID" value="MBO8439847.1"/>
    <property type="molecule type" value="Genomic_DNA"/>
</dbReference>
<dbReference type="AlphaFoldDB" id="A0A940IEQ9"/>
<dbReference type="Pfam" id="PF03807">
    <property type="entry name" value="F420_oxidored"/>
    <property type="match status" value="1"/>
</dbReference>
<sequence>MRKYTGGGSEVVMIGAGRLATHLSRALRWAGHRVVQVYSRHPETARTLAEEAGAAWTNDTGDVRDGADVYIYAVSDDVLPTVIKGVHARSGVHVHTAGSVGIEIFAGQRERYGSVYPLQTFSKEKRVDFREIPVFYEGNSEGTESVLRELCRTITPKVYSIDSEGRRRLHLAAVMACNFANMLWGIASEILQKSGVPFEVMQPLIAETLDKAMAIGPDAAQTGPAARGDLTVVERHIAMLEEQPEWQRIYKDITELIYHRHDGH</sequence>
<dbReference type="InterPro" id="IPR018931">
    <property type="entry name" value="DUF2520"/>
</dbReference>
<reference evidence="3" key="2">
    <citation type="journal article" date="2021" name="PeerJ">
        <title>Extensive microbial diversity within the chicken gut microbiome revealed by metagenomics and culture.</title>
        <authorList>
            <person name="Gilroy R."/>
            <person name="Ravi A."/>
            <person name="Getino M."/>
            <person name="Pursley I."/>
            <person name="Horton D.L."/>
            <person name="Alikhan N.F."/>
            <person name="Baker D."/>
            <person name="Gharbi K."/>
            <person name="Hall N."/>
            <person name="Watson M."/>
            <person name="Adriaenssens E.M."/>
            <person name="Foster-Nyarko E."/>
            <person name="Jarju S."/>
            <person name="Secka A."/>
            <person name="Antonio M."/>
            <person name="Oren A."/>
            <person name="Chaudhuri R.R."/>
            <person name="La Ragione R."/>
            <person name="Hildebrand F."/>
            <person name="Pallen M.J."/>
        </authorList>
    </citation>
    <scope>NUCLEOTIDE SEQUENCE</scope>
    <source>
        <strain evidence="3">3924</strain>
    </source>
</reference>
<dbReference type="InterPro" id="IPR028939">
    <property type="entry name" value="P5C_Rdtase_cat_N"/>
</dbReference>
<organism evidence="3 4">
    <name type="scientific">Candidatus Aphodosoma intestinipullorum</name>
    <dbReference type="NCBI Taxonomy" id="2840674"/>
    <lineage>
        <taxon>Bacteria</taxon>
        <taxon>Pseudomonadati</taxon>
        <taxon>Bacteroidota</taxon>
        <taxon>Bacteroidia</taxon>
        <taxon>Bacteroidales</taxon>
        <taxon>Candidatus Aphodosoma</taxon>
    </lineage>
</organism>
<gene>
    <name evidence="3" type="ORF">IAC51_04275</name>
</gene>
<dbReference type="PANTHER" id="PTHR40459:SF1">
    <property type="entry name" value="CONSERVED HYPOTHETICAL ALANINE AND LEUCINE RICH PROTEIN"/>
    <property type="match status" value="1"/>
</dbReference>
<protein>
    <submittedName>
        <fullName evidence="3">DUF2520 domain-containing protein</fullName>
    </submittedName>
</protein>
<proteinExistence type="predicted"/>
<dbReference type="Pfam" id="PF10728">
    <property type="entry name" value="DUF2520"/>
    <property type="match status" value="1"/>
</dbReference>
<dbReference type="SUPFAM" id="SSF48179">
    <property type="entry name" value="6-phosphogluconate dehydrogenase C-terminal domain-like"/>
    <property type="match status" value="1"/>
</dbReference>
<evidence type="ECO:0000259" key="1">
    <source>
        <dbReference type="Pfam" id="PF03807"/>
    </source>
</evidence>
<evidence type="ECO:0000313" key="4">
    <source>
        <dbReference type="Proteomes" id="UP000712007"/>
    </source>
</evidence>
<dbReference type="Gene3D" id="1.10.1040.20">
    <property type="entry name" value="ProC-like, C-terminal domain"/>
    <property type="match status" value="1"/>
</dbReference>
<name>A0A940IEQ9_9BACT</name>
<dbReference type="Gene3D" id="3.40.50.720">
    <property type="entry name" value="NAD(P)-binding Rossmann-like Domain"/>
    <property type="match status" value="1"/>
</dbReference>
<evidence type="ECO:0000259" key="2">
    <source>
        <dbReference type="Pfam" id="PF10728"/>
    </source>
</evidence>
<comment type="caution">
    <text evidence="3">The sequence shown here is derived from an EMBL/GenBank/DDBJ whole genome shotgun (WGS) entry which is preliminary data.</text>
</comment>